<dbReference type="Proteomes" id="UP000624325">
    <property type="component" value="Unassembled WGS sequence"/>
</dbReference>
<evidence type="ECO:0000313" key="2">
    <source>
        <dbReference type="EMBL" id="GIF60226.1"/>
    </source>
</evidence>
<evidence type="ECO:0000256" key="1">
    <source>
        <dbReference type="SAM" id="MobiDB-lite"/>
    </source>
</evidence>
<comment type="caution">
    <text evidence="2">The sequence shown here is derived from an EMBL/GenBank/DDBJ whole genome shotgun (WGS) entry which is preliminary data.</text>
</comment>
<dbReference type="RefSeq" id="WP_203707046.1">
    <property type="nucleotide sequence ID" value="NZ_BAAALU010000006.1"/>
</dbReference>
<dbReference type="EMBL" id="BONC01000062">
    <property type="protein sequence ID" value="GIF60226.1"/>
    <property type="molecule type" value="Genomic_DNA"/>
</dbReference>
<feature type="compositionally biased region" description="Acidic residues" evidence="1">
    <location>
        <begin position="77"/>
        <end position="89"/>
    </location>
</feature>
<accession>A0ABQ4CBR9</accession>
<gene>
    <name evidence="2" type="ORF">Air01nite_63210</name>
</gene>
<feature type="compositionally biased region" description="Low complexity" evidence="1">
    <location>
        <begin position="23"/>
        <end position="40"/>
    </location>
</feature>
<sequence>MTRRQATNIRATETQESDRMTTRRPTNKTTATPTAEAPTDTIVVAHLPDQAAKEATKAALNAAREAAARATEALEAASDESDGYDDEGEPLPQPRFAEDDDLNEFLLNGRNEMRLARLRSAAVAASRAVDRAEKEYFAASGSVNPIGHRFAELVAGVLSPRVERAARLAGIVLGRITVESIPLDRGRTPSQDSRYGDTFGRARITVESRHLPALVPHGFIREALADVGAKSPDGVSTSKFDGGPTGYEYEFEGTIGDPVIVAKAEAERREQEHEAALASYAVINWSNRTSEVF</sequence>
<organism evidence="2 3">
    <name type="scientific">Asanoa iriomotensis</name>
    <dbReference type="NCBI Taxonomy" id="234613"/>
    <lineage>
        <taxon>Bacteria</taxon>
        <taxon>Bacillati</taxon>
        <taxon>Actinomycetota</taxon>
        <taxon>Actinomycetes</taxon>
        <taxon>Micromonosporales</taxon>
        <taxon>Micromonosporaceae</taxon>
        <taxon>Asanoa</taxon>
    </lineage>
</organism>
<evidence type="ECO:0000313" key="3">
    <source>
        <dbReference type="Proteomes" id="UP000624325"/>
    </source>
</evidence>
<name>A0ABQ4CBR9_9ACTN</name>
<reference evidence="2 3" key="1">
    <citation type="submission" date="2021-01" db="EMBL/GenBank/DDBJ databases">
        <title>Whole genome shotgun sequence of Asanoa iriomotensis NBRC 100142.</title>
        <authorList>
            <person name="Komaki H."/>
            <person name="Tamura T."/>
        </authorList>
    </citation>
    <scope>NUCLEOTIDE SEQUENCE [LARGE SCALE GENOMIC DNA]</scope>
    <source>
        <strain evidence="2 3">NBRC 100142</strain>
    </source>
</reference>
<feature type="region of interest" description="Disordered" evidence="1">
    <location>
        <begin position="1"/>
        <end position="40"/>
    </location>
</feature>
<feature type="region of interest" description="Disordered" evidence="1">
    <location>
        <begin position="70"/>
        <end position="99"/>
    </location>
</feature>
<proteinExistence type="predicted"/>
<feature type="compositionally biased region" description="Polar residues" evidence="1">
    <location>
        <begin position="1"/>
        <end position="14"/>
    </location>
</feature>
<protein>
    <submittedName>
        <fullName evidence="2">Uncharacterized protein</fullName>
    </submittedName>
</protein>
<keyword evidence="3" id="KW-1185">Reference proteome</keyword>